<dbReference type="EMBL" id="KV878177">
    <property type="protein sequence ID" value="OJI89505.1"/>
    <property type="molecule type" value="Genomic_DNA"/>
</dbReference>
<dbReference type="Proteomes" id="UP000184304">
    <property type="component" value="Unassembled WGS sequence"/>
</dbReference>
<evidence type="ECO:0000256" key="1">
    <source>
        <dbReference type="SAM" id="Phobius"/>
    </source>
</evidence>
<evidence type="ECO:0000313" key="2">
    <source>
        <dbReference type="EMBL" id="OJI89505.1"/>
    </source>
</evidence>
<name>A0A1L9NJQ7_ASPTC</name>
<keyword evidence="3" id="KW-1185">Reference proteome</keyword>
<reference evidence="3" key="1">
    <citation type="journal article" date="2017" name="Genome Biol.">
        <title>Comparative genomics reveals high biological diversity and specific adaptations in the industrially and medically important fungal genus Aspergillus.</title>
        <authorList>
            <person name="de Vries R.P."/>
            <person name="Riley R."/>
            <person name="Wiebenga A."/>
            <person name="Aguilar-Osorio G."/>
            <person name="Amillis S."/>
            <person name="Uchima C.A."/>
            <person name="Anderluh G."/>
            <person name="Asadollahi M."/>
            <person name="Askin M."/>
            <person name="Barry K."/>
            <person name="Battaglia E."/>
            <person name="Bayram O."/>
            <person name="Benocci T."/>
            <person name="Braus-Stromeyer S.A."/>
            <person name="Caldana C."/>
            <person name="Canovas D."/>
            <person name="Cerqueira G.C."/>
            <person name="Chen F."/>
            <person name="Chen W."/>
            <person name="Choi C."/>
            <person name="Clum A."/>
            <person name="Dos Santos R.A."/>
            <person name="Damasio A.R."/>
            <person name="Diallinas G."/>
            <person name="Emri T."/>
            <person name="Fekete E."/>
            <person name="Flipphi M."/>
            <person name="Freyberg S."/>
            <person name="Gallo A."/>
            <person name="Gournas C."/>
            <person name="Habgood R."/>
            <person name="Hainaut M."/>
            <person name="Harispe M.L."/>
            <person name="Henrissat B."/>
            <person name="Hilden K.S."/>
            <person name="Hope R."/>
            <person name="Hossain A."/>
            <person name="Karabika E."/>
            <person name="Karaffa L."/>
            <person name="Karanyi Z."/>
            <person name="Krasevec N."/>
            <person name="Kuo A."/>
            <person name="Kusch H."/>
            <person name="LaButti K."/>
            <person name="Lagendijk E.L."/>
            <person name="Lapidus A."/>
            <person name="Levasseur A."/>
            <person name="Lindquist E."/>
            <person name="Lipzen A."/>
            <person name="Logrieco A.F."/>
            <person name="MacCabe A."/>
            <person name="Maekelae M.R."/>
            <person name="Malavazi I."/>
            <person name="Melin P."/>
            <person name="Meyer V."/>
            <person name="Mielnichuk N."/>
            <person name="Miskei M."/>
            <person name="Molnar A.P."/>
            <person name="Mule G."/>
            <person name="Ngan C.Y."/>
            <person name="Orejas M."/>
            <person name="Orosz E."/>
            <person name="Ouedraogo J.P."/>
            <person name="Overkamp K.M."/>
            <person name="Park H.-S."/>
            <person name="Perrone G."/>
            <person name="Piumi F."/>
            <person name="Punt P.J."/>
            <person name="Ram A.F."/>
            <person name="Ramon A."/>
            <person name="Rauscher S."/>
            <person name="Record E."/>
            <person name="Riano-Pachon D.M."/>
            <person name="Robert V."/>
            <person name="Roehrig J."/>
            <person name="Ruller R."/>
            <person name="Salamov A."/>
            <person name="Salih N.S."/>
            <person name="Samson R.A."/>
            <person name="Sandor E."/>
            <person name="Sanguinetti M."/>
            <person name="Schuetze T."/>
            <person name="Sepcic K."/>
            <person name="Shelest E."/>
            <person name="Sherlock G."/>
            <person name="Sophianopoulou V."/>
            <person name="Squina F.M."/>
            <person name="Sun H."/>
            <person name="Susca A."/>
            <person name="Todd R.B."/>
            <person name="Tsang A."/>
            <person name="Unkles S.E."/>
            <person name="van de Wiele N."/>
            <person name="van Rossen-Uffink D."/>
            <person name="Oliveira J.V."/>
            <person name="Vesth T.C."/>
            <person name="Visser J."/>
            <person name="Yu J.-H."/>
            <person name="Zhou M."/>
            <person name="Andersen M.R."/>
            <person name="Archer D.B."/>
            <person name="Baker S.E."/>
            <person name="Benoit I."/>
            <person name="Brakhage A.A."/>
            <person name="Braus G.H."/>
            <person name="Fischer R."/>
            <person name="Frisvad J.C."/>
            <person name="Goldman G.H."/>
            <person name="Houbraken J."/>
            <person name="Oakley B."/>
            <person name="Pocsi I."/>
            <person name="Scazzocchio C."/>
            <person name="Seiboth B."/>
            <person name="vanKuyk P.A."/>
            <person name="Wortman J."/>
            <person name="Dyer P.S."/>
            <person name="Grigoriev I.V."/>
        </authorList>
    </citation>
    <scope>NUCLEOTIDE SEQUENCE [LARGE SCALE GENOMIC DNA]</scope>
    <source>
        <strain evidence="3">CBS 134.48</strain>
    </source>
</reference>
<protein>
    <submittedName>
        <fullName evidence="2">Uncharacterized protein</fullName>
    </submittedName>
</protein>
<evidence type="ECO:0000313" key="3">
    <source>
        <dbReference type="Proteomes" id="UP000184304"/>
    </source>
</evidence>
<feature type="transmembrane region" description="Helical" evidence="1">
    <location>
        <begin position="20"/>
        <end position="41"/>
    </location>
</feature>
<keyword evidence="1" id="KW-0812">Transmembrane</keyword>
<accession>A0A1L9NJQ7</accession>
<sequence length="126" mass="14309">MALWPCGLDTYNLCLGALRQLMPSCLMFMAAVYSCLVALGIHVSERQMISAPFPLWDIACWPSRLELHGRRRGQWGWISVRDAMSALIRLLTRTEHNSASIDFRFEVTEWNYIQSSASPCIPDACN</sequence>
<gene>
    <name evidence="2" type="ORF">ASPTUDRAFT_327590</name>
</gene>
<organism evidence="2 3">
    <name type="scientific">Aspergillus tubingensis (strain CBS 134.48)</name>
    <dbReference type="NCBI Taxonomy" id="767770"/>
    <lineage>
        <taxon>Eukaryota</taxon>
        <taxon>Fungi</taxon>
        <taxon>Dikarya</taxon>
        <taxon>Ascomycota</taxon>
        <taxon>Pezizomycotina</taxon>
        <taxon>Eurotiomycetes</taxon>
        <taxon>Eurotiomycetidae</taxon>
        <taxon>Eurotiales</taxon>
        <taxon>Aspergillaceae</taxon>
        <taxon>Aspergillus</taxon>
        <taxon>Aspergillus subgen. Circumdati</taxon>
    </lineage>
</organism>
<keyword evidence="1" id="KW-1133">Transmembrane helix</keyword>
<proteinExistence type="predicted"/>
<dbReference type="AlphaFoldDB" id="A0A1L9NJQ7"/>
<keyword evidence="1" id="KW-0472">Membrane</keyword>
<dbReference type="VEuPathDB" id="FungiDB:ASPTUDRAFT_327590"/>